<gene>
    <name evidence="2" type="ORF">CBR64_05445</name>
</gene>
<evidence type="ECO:0000313" key="2">
    <source>
        <dbReference type="EMBL" id="ARU51017.1"/>
    </source>
</evidence>
<evidence type="ECO:0000313" key="3">
    <source>
        <dbReference type="Proteomes" id="UP000196228"/>
    </source>
</evidence>
<dbReference type="KEGG" id="cceu:CBR64_05445"/>
<dbReference type="EMBL" id="CP021383">
    <property type="protein sequence ID" value="ARU51017.1"/>
    <property type="molecule type" value="Genomic_DNA"/>
</dbReference>
<keyword evidence="1" id="KW-0812">Transmembrane</keyword>
<feature type="transmembrane region" description="Helical" evidence="1">
    <location>
        <begin position="278"/>
        <end position="299"/>
    </location>
</feature>
<proteinExistence type="predicted"/>
<feature type="transmembrane region" description="Helical" evidence="1">
    <location>
        <begin position="12"/>
        <end position="36"/>
    </location>
</feature>
<feature type="transmembrane region" description="Helical" evidence="1">
    <location>
        <begin position="182"/>
        <end position="203"/>
    </location>
</feature>
<dbReference type="AlphaFoldDB" id="A0A1Y0HSA2"/>
<keyword evidence="1" id="KW-1133">Transmembrane helix</keyword>
<organism evidence="2 3">
    <name type="scientific">Cellulosimicrobium cellulans</name>
    <name type="common">Arthrobacter luteus</name>
    <dbReference type="NCBI Taxonomy" id="1710"/>
    <lineage>
        <taxon>Bacteria</taxon>
        <taxon>Bacillati</taxon>
        <taxon>Actinomycetota</taxon>
        <taxon>Actinomycetes</taxon>
        <taxon>Micrococcales</taxon>
        <taxon>Promicromonosporaceae</taxon>
        <taxon>Cellulosimicrobium</taxon>
    </lineage>
</organism>
<reference evidence="2 3" key="1">
    <citation type="submission" date="2017-05" db="EMBL/GenBank/DDBJ databases">
        <authorList>
            <person name="Song R."/>
            <person name="Chenine A.L."/>
            <person name="Ruprecht R.M."/>
        </authorList>
    </citation>
    <scope>NUCLEOTIDE SEQUENCE [LARGE SCALE GENOMIC DNA]</scope>
    <source>
        <strain evidence="2 3">PSBB019</strain>
    </source>
</reference>
<protein>
    <submittedName>
        <fullName evidence="2">Uncharacterized protein</fullName>
    </submittedName>
</protein>
<feature type="transmembrane region" description="Helical" evidence="1">
    <location>
        <begin position="91"/>
        <end position="111"/>
    </location>
</feature>
<name>A0A1Y0HSA2_CELCE</name>
<evidence type="ECO:0000256" key="1">
    <source>
        <dbReference type="SAM" id="Phobius"/>
    </source>
</evidence>
<sequence>MSWVSWMLANPLPFPVALAVDLALLAAVVVAALLWWDGRRAVVPSSAGRRAVRHAAGTSAGAGMLVATGILLPPLYLYLGLVPLGARTTAVLPLVALSGALAVHAVGELTWPRPTHRQREARLVARSTADVVPTLTRRLAWTWAGGVAVASVAFGLLSDGPRSISRVVGRYEAYTVAPFPGWLWTVPLLVATVVVVVASEVVLRLVASRPAVEDVDEEWDMWLRRRVARRVERATQVVLGLTLGGLVALGGLSLRWLGLGSGDGVRMGPGLSPGYVQAGHAPVLVALAVVVVAVVVLVWPARDPASTAAPVREPEGAVA</sequence>
<keyword evidence="1" id="KW-0472">Membrane</keyword>
<feature type="transmembrane region" description="Helical" evidence="1">
    <location>
        <begin position="57"/>
        <end position="79"/>
    </location>
</feature>
<dbReference type="Proteomes" id="UP000196228">
    <property type="component" value="Chromosome"/>
</dbReference>
<dbReference type="RefSeq" id="WP_087470070.1">
    <property type="nucleotide sequence ID" value="NZ_CP021383.1"/>
</dbReference>
<feature type="transmembrane region" description="Helical" evidence="1">
    <location>
        <begin position="139"/>
        <end position="157"/>
    </location>
</feature>
<feature type="transmembrane region" description="Helical" evidence="1">
    <location>
        <begin position="234"/>
        <end position="258"/>
    </location>
</feature>
<accession>A0A1Y0HSA2</accession>
<dbReference type="OrthoDB" id="5197533at2"/>